<protein>
    <submittedName>
        <fullName evidence="2">Uncharacterized protein</fullName>
    </submittedName>
</protein>
<evidence type="ECO:0000256" key="1">
    <source>
        <dbReference type="SAM" id="Coils"/>
    </source>
</evidence>
<evidence type="ECO:0000313" key="3">
    <source>
        <dbReference type="Proteomes" id="UP001059950"/>
    </source>
</evidence>
<keyword evidence="3" id="KW-1185">Reference proteome</keyword>
<gene>
    <name evidence="2" type="ORF">KDX31_10275</name>
</gene>
<sequence length="140" mass="15400">MPDIGAISAGISSIKVAIDIAKELKGATSAIKDAEVKLKIAELLEAMAEVKIQLVEAQDENLELKQTIKELKSALSKQDEVVFRDGYYYLSEPQDGKPDGPFCSNCFTTKNLVSLLTEVTGTFRSFGRYKCPSCEQRFGK</sequence>
<feature type="coiled-coil region" evidence="1">
    <location>
        <begin position="40"/>
        <end position="81"/>
    </location>
</feature>
<proteinExistence type="predicted"/>
<accession>A0ABY5GPS2</accession>
<keyword evidence="1" id="KW-0175">Coiled coil</keyword>
<dbReference type="EMBL" id="CP073344">
    <property type="protein sequence ID" value="UTW01764.1"/>
    <property type="molecule type" value="Genomic_DNA"/>
</dbReference>
<dbReference type="Proteomes" id="UP001059950">
    <property type="component" value="Chromosome"/>
</dbReference>
<organism evidence="2 3">
    <name type="scientific">Amphritea atlantica</name>
    <dbReference type="NCBI Taxonomy" id="355243"/>
    <lineage>
        <taxon>Bacteria</taxon>
        <taxon>Pseudomonadati</taxon>
        <taxon>Pseudomonadota</taxon>
        <taxon>Gammaproteobacteria</taxon>
        <taxon>Oceanospirillales</taxon>
        <taxon>Oceanospirillaceae</taxon>
        <taxon>Amphritea</taxon>
    </lineage>
</organism>
<evidence type="ECO:0000313" key="2">
    <source>
        <dbReference type="EMBL" id="UTW01764.1"/>
    </source>
</evidence>
<name>A0ABY5GPS2_9GAMM</name>
<reference evidence="2" key="1">
    <citation type="submission" date="2021-04" db="EMBL/GenBank/DDBJ databases">
        <title>Oceanospirillales bacteria with DddD are important DMSP degraders in coastal seawater.</title>
        <authorList>
            <person name="Liu J."/>
        </authorList>
    </citation>
    <scope>NUCLEOTIDE SEQUENCE</scope>
    <source>
        <strain evidence="2">GY6</strain>
    </source>
</reference>